<evidence type="ECO:0000313" key="4">
    <source>
        <dbReference type="Proteomes" id="UP000076830"/>
    </source>
</evidence>
<dbReference type="Gene3D" id="3.10.50.40">
    <property type="match status" value="1"/>
</dbReference>
<evidence type="ECO:0000259" key="2">
    <source>
        <dbReference type="Pfam" id="PF01346"/>
    </source>
</evidence>
<feature type="domain" description="Peptidyl-prolyl cis-trans isomerase FKBP-type N-terminal" evidence="2">
    <location>
        <begin position="28"/>
        <end position="125"/>
    </location>
</feature>
<feature type="signal peptide" evidence="1">
    <location>
        <begin position="1"/>
        <end position="20"/>
    </location>
</feature>
<proteinExistence type="predicted"/>
<dbReference type="Gene3D" id="1.10.287.460">
    <property type="entry name" value="Peptidyl-prolyl cis-trans isomerase, FKBP-type, N-terminal domain"/>
    <property type="match status" value="1"/>
</dbReference>
<keyword evidence="3" id="KW-0413">Isomerase</keyword>
<evidence type="ECO:0000256" key="1">
    <source>
        <dbReference type="SAM" id="SignalP"/>
    </source>
</evidence>
<gene>
    <name evidence="3" type="ORF">I596_2759</name>
</gene>
<dbReference type="Proteomes" id="UP000076830">
    <property type="component" value="Chromosome"/>
</dbReference>
<dbReference type="EMBL" id="CP015249">
    <property type="protein sequence ID" value="ANB18754.1"/>
    <property type="molecule type" value="Genomic_DNA"/>
</dbReference>
<dbReference type="STRING" id="1300342.I596_2759"/>
<organism evidence="3 4">
    <name type="scientific">Dokdonella koreensis DS-123</name>
    <dbReference type="NCBI Taxonomy" id="1300342"/>
    <lineage>
        <taxon>Bacteria</taxon>
        <taxon>Pseudomonadati</taxon>
        <taxon>Pseudomonadota</taxon>
        <taxon>Gammaproteobacteria</taxon>
        <taxon>Lysobacterales</taxon>
        <taxon>Rhodanobacteraceae</taxon>
        <taxon>Dokdonella</taxon>
    </lineage>
</organism>
<feature type="chain" id="PRO_5007813753" evidence="1">
    <location>
        <begin position="21"/>
        <end position="217"/>
    </location>
</feature>
<name>A0A160DWG2_9GAMM</name>
<dbReference type="RefSeq" id="WP_067648671.1">
    <property type="nucleotide sequence ID" value="NZ_CP015249.1"/>
</dbReference>
<dbReference type="Pfam" id="PF01346">
    <property type="entry name" value="FKBP_N"/>
    <property type="match status" value="1"/>
</dbReference>
<keyword evidence="4" id="KW-1185">Reference proteome</keyword>
<accession>A0A160DWG2</accession>
<evidence type="ECO:0000313" key="3">
    <source>
        <dbReference type="EMBL" id="ANB18754.1"/>
    </source>
</evidence>
<dbReference type="SUPFAM" id="SSF54534">
    <property type="entry name" value="FKBP-like"/>
    <property type="match status" value="1"/>
</dbReference>
<reference evidence="3 4" key="1">
    <citation type="submission" date="2016-04" db="EMBL/GenBank/DDBJ databases">
        <title>Complete genome sequence of Dokdonella koreensis DS-123T.</title>
        <authorList>
            <person name="Kim J.F."/>
            <person name="Lee H."/>
            <person name="Kwak M.-J."/>
        </authorList>
    </citation>
    <scope>NUCLEOTIDE SEQUENCE [LARGE SCALE GENOMIC DNA]</scope>
    <source>
        <strain evidence="3 4">DS-123</strain>
    </source>
</reference>
<dbReference type="KEGG" id="dko:I596_2759"/>
<protein>
    <submittedName>
        <fullName evidence="3">Peptidyl-prolyl cis-trans isomerase</fullName>
    </submittedName>
</protein>
<dbReference type="InterPro" id="IPR000774">
    <property type="entry name" value="PPIase_FKBP_N"/>
</dbReference>
<dbReference type="AlphaFoldDB" id="A0A160DWG2"/>
<dbReference type="OrthoDB" id="9814548at2"/>
<dbReference type="GO" id="GO:0006457">
    <property type="term" value="P:protein folding"/>
    <property type="evidence" value="ECO:0007669"/>
    <property type="project" value="InterPro"/>
</dbReference>
<keyword evidence="1" id="KW-0732">Signal</keyword>
<sequence length="217" mass="23265">MKFGWSLALAGLVVAGSAFAQDTSSDKGKVSYAVGYDLGAKMKAQSGADLDINTVVKALQDGFAGRGPAVPEDQLRAAMEKYAEKKKGEADQELAANKRSSDAFMASNRSKKGIVALPSGVQYQVIDEGSGKQVTAAAEVTMHFRISKTDGQELRSTFAGPPPKLKTPELTQVSGNGNLAEVVQRMKVGDYWRVFLPPDQSTNNLVVIWEIKIVDVK</sequence>
<dbReference type="InterPro" id="IPR036944">
    <property type="entry name" value="PPIase_FKBP_N_sf"/>
</dbReference>
<dbReference type="InterPro" id="IPR046357">
    <property type="entry name" value="PPIase_dom_sf"/>
</dbReference>
<dbReference type="GO" id="GO:0003755">
    <property type="term" value="F:peptidyl-prolyl cis-trans isomerase activity"/>
    <property type="evidence" value="ECO:0007669"/>
    <property type="project" value="InterPro"/>
</dbReference>